<evidence type="ECO:0000313" key="2">
    <source>
        <dbReference type="Proteomes" id="UP001162131"/>
    </source>
</evidence>
<reference evidence="1" key="1">
    <citation type="submission" date="2021-09" db="EMBL/GenBank/DDBJ databases">
        <authorList>
            <consortium name="AG Swart"/>
            <person name="Singh M."/>
            <person name="Singh A."/>
            <person name="Seah K."/>
            <person name="Emmerich C."/>
        </authorList>
    </citation>
    <scope>NUCLEOTIDE SEQUENCE</scope>
    <source>
        <strain evidence="1">ATCC30299</strain>
    </source>
</reference>
<protein>
    <submittedName>
        <fullName evidence="1">Uncharacterized protein</fullName>
    </submittedName>
</protein>
<evidence type="ECO:0000313" key="1">
    <source>
        <dbReference type="EMBL" id="CAG9327554.1"/>
    </source>
</evidence>
<gene>
    <name evidence="1" type="ORF">BSTOLATCC_MIC44187</name>
</gene>
<dbReference type="AlphaFoldDB" id="A0AAU9JNI2"/>
<dbReference type="Proteomes" id="UP001162131">
    <property type="component" value="Unassembled WGS sequence"/>
</dbReference>
<accession>A0AAU9JNI2</accession>
<keyword evidence="2" id="KW-1185">Reference proteome</keyword>
<comment type="caution">
    <text evidence="1">The sequence shown here is derived from an EMBL/GenBank/DDBJ whole genome shotgun (WGS) entry which is preliminary data.</text>
</comment>
<proteinExistence type="predicted"/>
<organism evidence="1 2">
    <name type="scientific">Blepharisma stoltei</name>
    <dbReference type="NCBI Taxonomy" id="1481888"/>
    <lineage>
        <taxon>Eukaryota</taxon>
        <taxon>Sar</taxon>
        <taxon>Alveolata</taxon>
        <taxon>Ciliophora</taxon>
        <taxon>Postciliodesmatophora</taxon>
        <taxon>Heterotrichea</taxon>
        <taxon>Heterotrichida</taxon>
        <taxon>Blepharismidae</taxon>
        <taxon>Blepharisma</taxon>
    </lineage>
</organism>
<name>A0AAU9JNI2_9CILI</name>
<dbReference type="EMBL" id="CAJZBQ010000044">
    <property type="protein sequence ID" value="CAG9327554.1"/>
    <property type="molecule type" value="Genomic_DNA"/>
</dbReference>
<sequence>MQDVSQWVALASTLSENKNKFFSHIEPIKEAVNTIEDFLEESKKQMDSLLSNENITDLDFKSQISHIRILTKLLFQKRKSMILCCVKKCIDSLKKYEKSKNDKIMKEICVDILSTIENEKGLPKTSEELKKINKLRTITEKLIKNLESTLEEDSQICINVKA</sequence>